<feature type="compositionally biased region" description="Polar residues" evidence="3">
    <location>
        <begin position="179"/>
        <end position="193"/>
    </location>
</feature>
<dbReference type="Proteomes" id="UP000827284">
    <property type="component" value="Unassembled WGS sequence"/>
</dbReference>
<evidence type="ECO:0000259" key="4">
    <source>
        <dbReference type="PROSITE" id="PS50118"/>
    </source>
</evidence>
<dbReference type="GO" id="GO:0005634">
    <property type="term" value="C:nucleus"/>
    <property type="evidence" value="ECO:0007669"/>
    <property type="project" value="UniProtKB-UniRule"/>
</dbReference>
<feature type="compositionally biased region" description="Gly residues" evidence="3">
    <location>
        <begin position="509"/>
        <end position="521"/>
    </location>
</feature>
<keyword evidence="2" id="KW-0539">Nucleus</keyword>
<feature type="compositionally biased region" description="Polar residues" evidence="3">
    <location>
        <begin position="46"/>
        <end position="60"/>
    </location>
</feature>
<dbReference type="InterPro" id="IPR009071">
    <property type="entry name" value="HMG_box_dom"/>
</dbReference>
<feature type="compositionally biased region" description="Low complexity" evidence="3">
    <location>
        <begin position="136"/>
        <end position="178"/>
    </location>
</feature>
<dbReference type="AlphaFoldDB" id="A0A9P3H9X6"/>
<name>A0A9P3H9X6_9FUNG</name>
<organism evidence="5 6">
    <name type="scientific">Entomortierella parvispora</name>
    <dbReference type="NCBI Taxonomy" id="205924"/>
    <lineage>
        <taxon>Eukaryota</taxon>
        <taxon>Fungi</taxon>
        <taxon>Fungi incertae sedis</taxon>
        <taxon>Mucoromycota</taxon>
        <taxon>Mortierellomycotina</taxon>
        <taxon>Mortierellomycetes</taxon>
        <taxon>Mortierellales</taxon>
        <taxon>Mortierellaceae</taxon>
        <taxon>Entomortierella</taxon>
    </lineage>
</organism>
<feature type="DNA-binding region" description="HMG box" evidence="2">
    <location>
        <begin position="408"/>
        <end position="476"/>
    </location>
</feature>
<keyword evidence="1 2" id="KW-0238">DNA-binding</keyword>
<protein>
    <recommendedName>
        <fullName evidence="4">HMG box domain-containing protein</fullName>
    </recommendedName>
</protein>
<dbReference type="SMART" id="SM00398">
    <property type="entry name" value="HMG"/>
    <property type="match status" value="1"/>
</dbReference>
<dbReference type="Pfam" id="PF00505">
    <property type="entry name" value="HMG_box"/>
    <property type="match status" value="1"/>
</dbReference>
<reference evidence="5" key="1">
    <citation type="submission" date="2021-11" db="EMBL/GenBank/DDBJ databases">
        <authorList>
            <person name="Herlambang A."/>
            <person name="Guo Y."/>
            <person name="Takashima Y."/>
            <person name="Nishizawa T."/>
        </authorList>
    </citation>
    <scope>NUCLEOTIDE SEQUENCE</scope>
    <source>
        <strain evidence="5">E1425</strain>
    </source>
</reference>
<feature type="region of interest" description="Disordered" evidence="3">
    <location>
        <begin position="498"/>
        <end position="529"/>
    </location>
</feature>
<dbReference type="InterPro" id="IPR036910">
    <property type="entry name" value="HMG_box_dom_sf"/>
</dbReference>
<evidence type="ECO:0000256" key="2">
    <source>
        <dbReference type="PROSITE-ProRule" id="PRU00267"/>
    </source>
</evidence>
<reference evidence="5" key="2">
    <citation type="journal article" date="2022" name="Microbiol. Resour. Announc.">
        <title>Whole-Genome Sequence of Entomortierella parvispora E1425, a Mucoromycotan Fungus Associated with Burkholderiaceae-Related Endosymbiotic Bacteria.</title>
        <authorList>
            <person name="Herlambang A."/>
            <person name="Guo Y."/>
            <person name="Takashima Y."/>
            <person name="Narisawa K."/>
            <person name="Ohta H."/>
            <person name="Nishizawa T."/>
        </authorList>
    </citation>
    <scope>NUCLEOTIDE SEQUENCE</scope>
    <source>
        <strain evidence="5">E1425</strain>
    </source>
</reference>
<dbReference type="PROSITE" id="PS50118">
    <property type="entry name" value="HMG_BOX_2"/>
    <property type="match status" value="1"/>
</dbReference>
<feature type="compositionally biased region" description="Low complexity" evidence="3">
    <location>
        <begin position="67"/>
        <end position="78"/>
    </location>
</feature>
<dbReference type="EMBL" id="BQFW01000007">
    <property type="protein sequence ID" value="GJJ72792.1"/>
    <property type="molecule type" value="Genomic_DNA"/>
</dbReference>
<evidence type="ECO:0000313" key="5">
    <source>
        <dbReference type="EMBL" id="GJJ72792.1"/>
    </source>
</evidence>
<sequence>MSSDMANPPIFDSDAALMASNPAQGNGYSPYPSIYGNMVGQGMNFSHQAPYQVQNPGTPTSLPPMHPNSAYSANPNNNFQFSYHGDAGSAPQPPPAAGAPGSGPNAPLATPSGAQTTDPLDSGAQGHGAHQHSPHSHQSQAHQLTPPQQHPQTPQQQQQPQQSHQQQQQQRQAQQQHQNATPSPYQQPTSQANHPGMGNMMHGHPIYPGDNRYDRLPQQRYMDPNMQPMLGRSNSRSGDMPWTQPGMMPDMMGAGGAVRNPAGVQGRVPAKQNMAGLNNMGGMGMNGMNMGMSAGLGSMPGMPGLGPMGDRGWGGGGLVGAPTSPYGHPQQHAQQLHQQQQFHHGLQAHPYQQQPPHMMQHPQGIPQTAQHMGNHGRVGSMGPIPGGGISKKKVKRPVVPAVKDKNCPKRPRNSYIFFTLMKRDDIKKKHPEFKPTEITKMLGEEWQKLSETEKESYGSMAENDKKRYQSEMESYDANGGAAAAAAAVAAAETSGHNQVAHGHNHSHSGGMGTGPPGGHGGDMNEHWRG</sequence>
<feature type="domain" description="HMG box" evidence="4">
    <location>
        <begin position="408"/>
        <end position="476"/>
    </location>
</feature>
<dbReference type="OrthoDB" id="1919336at2759"/>
<comment type="caution">
    <text evidence="5">The sequence shown here is derived from an EMBL/GenBank/DDBJ whole genome shotgun (WGS) entry which is preliminary data.</text>
</comment>
<keyword evidence="6" id="KW-1185">Reference proteome</keyword>
<gene>
    <name evidence="5" type="ORF">EMPS_05150</name>
</gene>
<proteinExistence type="predicted"/>
<dbReference type="Gene3D" id="1.10.30.10">
    <property type="entry name" value="High mobility group box domain"/>
    <property type="match status" value="1"/>
</dbReference>
<evidence type="ECO:0000256" key="1">
    <source>
        <dbReference type="ARBA" id="ARBA00023125"/>
    </source>
</evidence>
<dbReference type="InterPro" id="IPR050342">
    <property type="entry name" value="HMGB"/>
</dbReference>
<dbReference type="PANTHER" id="PTHR48112">
    <property type="entry name" value="HIGH MOBILITY GROUP PROTEIN DSP1"/>
    <property type="match status" value="1"/>
</dbReference>
<evidence type="ECO:0000313" key="6">
    <source>
        <dbReference type="Proteomes" id="UP000827284"/>
    </source>
</evidence>
<dbReference type="SUPFAM" id="SSF47095">
    <property type="entry name" value="HMG-box"/>
    <property type="match status" value="1"/>
</dbReference>
<evidence type="ECO:0000256" key="3">
    <source>
        <dbReference type="SAM" id="MobiDB-lite"/>
    </source>
</evidence>
<accession>A0A9P3H9X6</accession>
<dbReference type="PANTHER" id="PTHR48112:SF22">
    <property type="entry name" value="MITOCHONDRIAL TRANSCRIPTION FACTOR A, ISOFORM B"/>
    <property type="match status" value="1"/>
</dbReference>
<dbReference type="GO" id="GO:0003677">
    <property type="term" value="F:DNA binding"/>
    <property type="evidence" value="ECO:0007669"/>
    <property type="project" value="UniProtKB-UniRule"/>
</dbReference>
<feature type="compositionally biased region" description="Low complexity" evidence="3">
    <location>
        <begin position="98"/>
        <end position="109"/>
    </location>
</feature>
<feature type="region of interest" description="Disordered" evidence="3">
    <location>
        <begin position="46"/>
        <end position="217"/>
    </location>
</feature>